<dbReference type="EMBL" id="CSBK01003431">
    <property type="protein sequence ID" value="CPA90972.1"/>
    <property type="molecule type" value="Genomic_DNA"/>
</dbReference>
<reference evidence="3" key="1">
    <citation type="submission" date="2015-03" db="EMBL/GenBank/DDBJ databases">
        <authorList>
            <consortium name="Pathogen Informatics"/>
        </authorList>
    </citation>
    <scope>NUCLEOTIDE SEQUENCE [LARGE SCALE GENOMIC DNA]</scope>
    <source>
        <strain evidence="3">N09902308</strain>
    </source>
</reference>
<feature type="region of interest" description="Disordered" evidence="1">
    <location>
        <begin position="64"/>
        <end position="112"/>
    </location>
</feature>
<dbReference type="AlphaFoldDB" id="A0A916LG78"/>
<accession>A0A916LG78</accession>
<evidence type="ECO:0000256" key="1">
    <source>
        <dbReference type="SAM" id="MobiDB-lite"/>
    </source>
</evidence>
<organism evidence="2 3">
    <name type="scientific">Mycobacterium tuberculosis</name>
    <dbReference type="NCBI Taxonomy" id="1773"/>
    <lineage>
        <taxon>Bacteria</taxon>
        <taxon>Bacillati</taxon>
        <taxon>Actinomycetota</taxon>
        <taxon>Actinomycetes</taxon>
        <taxon>Mycobacteriales</taxon>
        <taxon>Mycobacteriaceae</taxon>
        <taxon>Mycobacterium</taxon>
        <taxon>Mycobacterium tuberculosis complex</taxon>
    </lineage>
</organism>
<evidence type="ECO:0000313" key="2">
    <source>
        <dbReference type="EMBL" id="CPA90972.1"/>
    </source>
</evidence>
<evidence type="ECO:0000313" key="3">
    <source>
        <dbReference type="Proteomes" id="UP000039021"/>
    </source>
</evidence>
<comment type="caution">
    <text evidence="2">The sequence shown here is derived from an EMBL/GenBank/DDBJ whole genome shotgun (WGS) entry which is preliminary data.</text>
</comment>
<proteinExistence type="predicted"/>
<sequence>MMPIDTVCPRSGWATISASATTAAGTSGISISRSEARSMRRAASRCAPQMANAILASSEGCIEKPATTNQPREPLASLPIPGTSTSTSITMVIAKPEKAMRRMNRTDIRRQT</sequence>
<protein>
    <submittedName>
        <fullName evidence="2">Uncharacterized protein</fullName>
    </submittedName>
</protein>
<gene>
    <name evidence="2" type="ORF">ERS007739_04941</name>
</gene>
<feature type="compositionally biased region" description="Basic and acidic residues" evidence="1">
    <location>
        <begin position="95"/>
        <end position="112"/>
    </location>
</feature>
<name>A0A916LG78_MYCTX</name>
<dbReference type="Proteomes" id="UP000039021">
    <property type="component" value="Unassembled WGS sequence"/>
</dbReference>